<evidence type="ECO:0000313" key="2">
    <source>
        <dbReference type="Proteomes" id="UP000278398"/>
    </source>
</evidence>
<reference evidence="1 2" key="1">
    <citation type="submission" date="2018-12" db="EMBL/GenBank/DDBJ databases">
        <title>Mesorhizobium carbonis sp. nov., isolated from coal mine water.</title>
        <authorList>
            <person name="Xin W."/>
            <person name="Xu Z."/>
            <person name="Xiang F."/>
            <person name="Zhang J."/>
            <person name="Xi L."/>
            <person name="Liu J."/>
        </authorList>
    </citation>
    <scope>NUCLEOTIDE SEQUENCE [LARGE SCALE GENOMIC DNA]</scope>
    <source>
        <strain evidence="1 2">B2.3</strain>
    </source>
</reference>
<dbReference type="EMBL" id="RWKW01000028">
    <property type="protein sequence ID" value="RST86986.1"/>
    <property type="molecule type" value="Genomic_DNA"/>
</dbReference>
<proteinExistence type="predicted"/>
<name>A0A3R9Y982_9HYPH</name>
<dbReference type="InterPro" id="IPR025354">
    <property type="entry name" value="DUF4258"/>
</dbReference>
<sequence>MNDVVDQIRERIEAGRFRLSDHAQGRLNERSILLSDILASIPTWTVVETYTTGRMGPSFLARHILPAGTIHAVWGMINDTAVHAVLVTVYLPDKDKWDEHSTSRRKA</sequence>
<comment type="caution">
    <text evidence="1">The sequence shown here is derived from an EMBL/GenBank/DDBJ whole genome shotgun (WGS) entry which is preliminary data.</text>
</comment>
<dbReference type="Proteomes" id="UP000278398">
    <property type="component" value="Unassembled WGS sequence"/>
</dbReference>
<dbReference type="Pfam" id="PF14076">
    <property type="entry name" value="DUF4258"/>
    <property type="match status" value="1"/>
</dbReference>
<dbReference type="RefSeq" id="WP_126699008.1">
    <property type="nucleotide sequence ID" value="NZ_RWKW01000028.1"/>
</dbReference>
<keyword evidence="2" id="KW-1185">Reference proteome</keyword>
<dbReference type="OrthoDB" id="9791640at2"/>
<accession>A0A3R9Y982</accession>
<organism evidence="1 2">
    <name type="scientific">Aquibium carbonis</name>
    <dbReference type="NCBI Taxonomy" id="2495581"/>
    <lineage>
        <taxon>Bacteria</taxon>
        <taxon>Pseudomonadati</taxon>
        <taxon>Pseudomonadota</taxon>
        <taxon>Alphaproteobacteria</taxon>
        <taxon>Hyphomicrobiales</taxon>
        <taxon>Phyllobacteriaceae</taxon>
        <taxon>Aquibium</taxon>
    </lineage>
</organism>
<evidence type="ECO:0000313" key="1">
    <source>
        <dbReference type="EMBL" id="RST86986.1"/>
    </source>
</evidence>
<protein>
    <submittedName>
        <fullName evidence="1">DUF4258 domain-containing protein</fullName>
    </submittedName>
</protein>
<dbReference type="AlphaFoldDB" id="A0A3R9Y982"/>
<gene>
    <name evidence="1" type="ORF">EJC49_07880</name>
</gene>